<accession>A0A2W7Q0L5</accession>
<dbReference type="InterPro" id="IPR001387">
    <property type="entry name" value="Cro/C1-type_HTH"/>
</dbReference>
<organism evidence="2 3">
    <name type="scientific">Breznakibacter xylanolyticus</name>
    <dbReference type="NCBI Taxonomy" id="990"/>
    <lineage>
        <taxon>Bacteria</taxon>
        <taxon>Pseudomonadati</taxon>
        <taxon>Bacteroidota</taxon>
        <taxon>Bacteroidia</taxon>
        <taxon>Marinilabiliales</taxon>
        <taxon>Marinilabiliaceae</taxon>
        <taxon>Breznakibacter</taxon>
    </lineage>
</organism>
<proteinExistence type="predicted"/>
<evidence type="ECO:0000259" key="1">
    <source>
        <dbReference type="PROSITE" id="PS50943"/>
    </source>
</evidence>
<dbReference type="AlphaFoldDB" id="A0A2W7Q0L5"/>
<dbReference type="Gene3D" id="1.10.260.40">
    <property type="entry name" value="lambda repressor-like DNA-binding domains"/>
    <property type="match status" value="1"/>
</dbReference>
<dbReference type="InterPro" id="IPR010982">
    <property type="entry name" value="Lambda_DNA-bd_dom_sf"/>
</dbReference>
<comment type="caution">
    <text evidence="2">The sequence shown here is derived from an EMBL/GenBank/DDBJ whole genome shotgun (WGS) entry which is preliminary data.</text>
</comment>
<name>A0A2W7Q0L5_9BACT</name>
<sequence length="172" mass="18821">MKDRILKILQHERLTPSKFADTIGVQRSNISHILSERSKPSLDFLAKILTHYPQISGDWLITGRGSMLKGSVIPKGNTLFDQPTVNRSGILESISGSGSDKAENTQIASSASSVTADTISNESVVDTEPSKTNEPIVTLPPMMTQLSNLTGLEIEQIVVFYKNRTFVCYKPG</sequence>
<dbReference type="EMBL" id="QKZK01000016">
    <property type="protein sequence ID" value="PZX15339.1"/>
    <property type="molecule type" value="Genomic_DNA"/>
</dbReference>
<keyword evidence="3" id="KW-1185">Reference proteome</keyword>
<reference evidence="2 3" key="1">
    <citation type="submission" date="2018-06" db="EMBL/GenBank/DDBJ databases">
        <title>Genomic Encyclopedia of Archaeal and Bacterial Type Strains, Phase II (KMG-II): from individual species to whole genera.</title>
        <authorList>
            <person name="Goeker M."/>
        </authorList>
    </citation>
    <scope>NUCLEOTIDE SEQUENCE [LARGE SCALE GENOMIC DNA]</scope>
    <source>
        <strain evidence="2 3">DSM 6779</strain>
    </source>
</reference>
<dbReference type="Proteomes" id="UP000249239">
    <property type="component" value="Unassembled WGS sequence"/>
</dbReference>
<dbReference type="SUPFAM" id="SSF47413">
    <property type="entry name" value="lambda repressor-like DNA-binding domains"/>
    <property type="match status" value="1"/>
</dbReference>
<dbReference type="OrthoDB" id="1034290at2"/>
<evidence type="ECO:0000313" key="2">
    <source>
        <dbReference type="EMBL" id="PZX15339.1"/>
    </source>
</evidence>
<gene>
    <name evidence="2" type="ORF">LX69_02177</name>
</gene>
<dbReference type="RefSeq" id="WP_111446022.1">
    <property type="nucleotide sequence ID" value="NZ_QKZK01000016.1"/>
</dbReference>
<dbReference type="GO" id="GO:0003677">
    <property type="term" value="F:DNA binding"/>
    <property type="evidence" value="ECO:0007669"/>
    <property type="project" value="InterPro"/>
</dbReference>
<dbReference type="SMART" id="SM00530">
    <property type="entry name" value="HTH_XRE"/>
    <property type="match status" value="1"/>
</dbReference>
<dbReference type="PROSITE" id="PS50943">
    <property type="entry name" value="HTH_CROC1"/>
    <property type="match status" value="1"/>
</dbReference>
<evidence type="ECO:0000313" key="3">
    <source>
        <dbReference type="Proteomes" id="UP000249239"/>
    </source>
</evidence>
<feature type="domain" description="HTH cro/C1-type" evidence="1">
    <location>
        <begin position="5"/>
        <end position="60"/>
    </location>
</feature>
<dbReference type="Pfam" id="PF01381">
    <property type="entry name" value="HTH_3"/>
    <property type="match status" value="1"/>
</dbReference>
<protein>
    <submittedName>
        <fullName evidence="2">Helix-turn-helix protein</fullName>
    </submittedName>
</protein>
<dbReference type="CDD" id="cd00093">
    <property type="entry name" value="HTH_XRE"/>
    <property type="match status" value="1"/>
</dbReference>